<evidence type="ECO:0000256" key="13">
    <source>
        <dbReference type="SAM" id="Phobius"/>
    </source>
</evidence>
<evidence type="ECO:0000256" key="6">
    <source>
        <dbReference type="ARBA" id="ARBA00022475"/>
    </source>
</evidence>
<comment type="function">
    <text evidence="1">Part of the ABC transporter FtsEX involved in cellular division.</text>
</comment>
<feature type="transmembrane region" description="Helical" evidence="13">
    <location>
        <begin position="221"/>
        <end position="250"/>
    </location>
</feature>
<reference evidence="16 17" key="1">
    <citation type="submission" date="2018-11" db="EMBL/GenBank/DDBJ databases">
        <authorList>
            <person name="Da X."/>
        </authorList>
    </citation>
    <scope>NUCLEOTIDE SEQUENCE [LARGE SCALE GENOMIC DNA]</scope>
    <source>
        <strain evidence="16 17">S14-144</strain>
    </source>
</reference>
<comment type="similarity">
    <text evidence="3 12">Belongs to the ABC-4 integral membrane protein family. FtsX subfamily.</text>
</comment>
<keyword evidence="11 12" id="KW-0131">Cell cycle</keyword>
<dbReference type="Proteomes" id="UP000268084">
    <property type="component" value="Chromosome"/>
</dbReference>
<keyword evidence="8 13" id="KW-0812">Transmembrane</keyword>
<dbReference type="InterPro" id="IPR004513">
    <property type="entry name" value="FtsX"/>
</dbReference>
<evidence type="ECO:0000256" key="12">
    <source>
        <dbReference type="PIRNR" id="PIRNR003097"/>
    </source>
</evidence>
<sequence>MRAGYMFSEVVTGLRRNVTMTIAMILTTGISLGLLGGGLIIARMTDKMKEIFGDKVEVTIYLTSDQSRTDPNCTDAICADLLKSIQNDVEVERVSYETQAQAYERYKAAFANQPELLDIGSADALPASMHVTLKDPERYQIIIDEYSGKPGVDSVSDQSAFLERLFSLLNGLRNATIVVAIVQAVAAFLLISNMVQIAAYTRRTETEIMRLVGASRWRTQLPFIIEAVVAGIIGAVLALGGLIAAKIWFIDDALGAPIRAGILPAVDESYFFYVGPILGAVGAGLAAISAYFTLRLYVRL</sequence>
<evidence type="ECO:0000256" key="5">
    <source>
        <dbReference type="ARBA" id="ARBA00021907"/>
    </source>
</evidence>
<name>A0A3G8ZMI1_9ACTN</name>
<evidence type="ECO:0000256" key="2">
    <source>
        <dbReference type="ARBA" id="ARBA00004651"/>
    </source>
</evidence>
<gene>
    <name evidence="16" type="ORF">EH165_09615</name>
</gene>
<evidence type="ECO:0000256" key="7">
    <source>
        <dbReference type="ARBA" id="ARBA00022618"/>
    </source>
</evidence>
<keyword evidence="17" id="KW-1185">Reference proteome</keyword>
<evidence type="ECO:0000313" key="16">
    <source>
        <dbReference type="EMBL" id="AZI58358.1"/>
    </source>
</evidence>
<evidence type="ECO:0000256" key="9">
    <source>
        <dbReference type="ARBA" id="ARBA00022989"/>
    </source>
</evidence>
<reference evidence="16 17" key="2">
    <citation type="submission" date="2018-12" db="EMBL/GenBank/DDBJ databases">
        <title>Nakamurella antarcticus sp. nov., isolated from Antarctica South Shetland Islands soil.</title>
        <authorList>
            <person name="Peng F."/>
        </authorList>
    </citation>
    <scope>NUCLEOTIDE SEQUENCE [LARGE SCALE GENOMIC DNA]</scope>
    <source>
        <strain evidence="16 17">S14-144</strain>
    </source>
</reference>
<evidence type="ECO:0000256" key="4">
    <source>
        <dbReference type="ARBA" id="ARBA00011160"/>
    </source>
</evidence>
<dbReference type="PANTHER" id="PTHR47755">
    <property type="entry name" value="CELL DIVISION PROTEIN FTSX"/>
    <property type="match status" value="1"/>
</dbReference>
<keyword evidence="9 13" id="KW-1133">Transmembrane helix</keyword>
<comment type="subunit">
    <text evidence="4">Forms a membrane-associated complex with FtsE.</text>
</comment>
<dbReference type="InterPro" id="IPR040690">
    <property type="entry name" value="FtsX_ECD"/>
</dbReference>
<feature type="domain" description="FtsX extracellular" evidence="15">
    <location>
        <begin position="56"/>
        <end position="155"/>
    </location>
</feature>
<dbReference type="PIRSF" id="PIRSF003097">
    <property type="entry name" value="FtsX"/>
    <property type="match status" value="1"/>
</dbReference>
<feature type="transmembrane region" description="Helical" evidence="13">
    <location>
        <begin position="270"/>
        <end position="294"/>
    </location>
</feature>
<accession>A0A3G8ZMI1</accession>
<keyword evidence="7 12" id="KW-0132">Cell division</keyword>
<dbReference type="EMBL" id="CP034170">
    <property type="protein sequence ID" value="AZI58358.1"/>
    <property type="molecule type" value="Genomic_DNA"/>
</dbReference>
<dbReference type="GO" id="GO:0005886">
    <property type="term" value="C:plasma membrane"/>
    <property type="evidence" value="ECO:0007669"/>
    <property type="project" value="UniProtKB-SubCell"/>
</dbReference>
<evidence type="ECO:0000256" key="10">
    <source>
        <dbReference type="ARBA" id="ARBA00023136"/>
    </source>
</evidence>
<evidence type="ECO:0000259" key="14">
    <source>
        <dbReference type="Pfam" id="PF02687"/>
    </source>
</evidence>
<dbReference type="RefSeq" id="WP_124799267.1">
    <property type="nucleotide sequence ID" value="NZ_CP034170.1"/>
</dbReference>
<proteinExistence type="inferred from homology"/>
<dbReference type="KEGG" id="nak:EH165_09615"/>
<organism evidence="16 17">
    <name type="scientific">Nakamurella antarctica</name>
    <dbReference type="NCBI Taxonomy" id="1902245"/>
    <lineage>
        <taxon>Bacteria</taxon>
        <taxon>Bacillati</taxon>
        <taxon>Actinomycetota</taxon>
        <taxon>Actinomycetes</taxon>
        <taxon>Nakamurellales</taxon>
        <taxon>Nakamurellaceae</taxon>
        <taxon>Nakamurella</taxon>
    </lineage>
</organism>
<dbReference type="PANTHER" id="PTHR47755:SF1">
    <property type="entry name" value="CELL DIVISION PROTEIN FTSX"/>
    <property type="match status" value="1"/>
</dbReference>
<dbReference type="OrthoDB" id="9812531at2"/>
<dbReference type="InterPro" id="IPR047929">
    <property type="entry name" value="FtsX_actino"/>
</dbReference>
<dbReference type="AlphaFoldDB" id="A0A3G8ZMI1"/>
<dbReference type="GO" id="GO:0051301">
    <property type="term" value="P:cell division"/>
    <property type="evidence" value="ECO:0007669"/>
    <property type="project" value="UniProtKB-KW"/>
</dbReference>
<dbReference type="Gene3D" id="3.30.70.3040">
    <property type="match status" value="1"/>
</dbReference>
<keyword evidence="6 12" id="KW-1003">Cell membrane</keyword>
<dbReference type="Pfam" id="PF18075">
    <property type="entry name" value="FtsX_ECD"/>
    <property type="match status" value="1"/>
</dbReference>
<comment type="subcellular location">
    <subcellularLocation>
        <location evidence="2">Cell membrane</location>
        <topology evidence="2">Multi-pass membrane protein</topology>
    </subcellularLocation>
</comment>
<feature type="transmembrane region" description="Helical" evidence="13">
    <location>
        <begin position="175"/>
        <end position="200"/>
    </location>
</feature>
<evidence type="ECO:0000313" key="17">
    <source>
        <dbReference type="Proteomes" id="UP000268084"/>
    </source>
</evidence>
<protein>
    <recommendedName>
        <fullName evidence="5 12">Cell division protein FtsX</fullName>
    </recommendedName>
</protein>
<dbReference type="NCBIfam" id="NF038346">
    <property type="entry name" value="FtsX_actino"/>
    <property type="match status" value="1"/>
</dbReference>
<evidence type="ECO:0000256" key="1">
    <source>
        <dbReference type="ARBA" id="ARBA00003552"/>
    </source>
</evidence>
<evidence type="ECO:0000259" key="15">
    <source>
        <dbReference type="Pfam" id="PF18075"/>
    </source>
</evidence>
<evidence type="ECO:0000256" key="11">
    <source>
        <dbReference type="ARBA" id="ARBA00023306"/>
    </source>
</evidence>
<feature type="transmembrane region" description="Helical" evidence="13">
    <location>
        <begin position="21"/>
        <end position="42"/>
    </location>
</feature>
<dbReference type="InterPro" id="IPR003838">
    <property type="entry name" value="ABC3_permease_C"/>
</dbReference>
<keyword evidence="10 12" id="KW-0472">Membrane</keyword>
<evidence type="ECO:0000256" key="3">
    <source>
        <dbReference type="ARBA" id="ARBA00007379"/>
    </source>
</evidence>
<feature type="domain" description="ABC3 transporter permease C-terminal" evidence="14">
    <location>
        <begin position="177"/>
        <end position="288"/>
    </location>
</feature>
<evidence type="ECO:0000256" key="8">
    <source>
        <dbReference type="ARBA" id="ARBA00022692"/>
    </source>
</evidence>
<dbReference type="Pfam" id="PF02687">
    <property type="entry name" value="FtsX"/>
    <property type="match status" value="1"/>
</dbReference>